<evidence type="ECO:0000256" key="3">
    <source>
        <dbReference type="ARBA" id="ARBA00022842"/>
    </source>
</evidence>
<dbReference type="EMBL" id="VFOU01000003">
    <property type="protein sequence ID" value="TQL71221.1"/>
    <property type="molecule type" value="Genomic_DNA"/>
</dbReference>
<feature type="binding site" evidence="4">
    <location>
        <position position="93"/>
    </location>
    <ligand>
        <name>Mg(2+)</name>
        <dbReference type="ChEBI" id="CHEBI:18420"/>
        <label>2</label>
    </ligand>
</feature>
<dbReference type="RefSeq" id="WP_211344014.1">
    <property type="nucleotide sequence ID" value="NZ_BAABAN010000005.1"/>
</dbReference>
<keyword evidence="6" id="KW-1185">Reference proteome</keyword>
<name>A0A543AF71_9MICC</name>
<dbReference type="InterPro" id="IPR000760">
    <property type="entry name" value="Inositol_monophosphatase-like"/>
</dbReference>
<evidence type="ECO:0000256" key="4">
    <source>
        <dbReference type="PIRSR" id="PIRSR600760-2"/>
    </source>
</evidence>
<dbReference type="InterPro" id="IPR020583">
    <property type="entry name" value="Inositol_monoP_metal-BS"/>
</dbReference>
<dbReference type="GO" id="GO:0007165">
    <property type="term" value="P:signal transduction"/>
    <property type="evidence" value="ECO:0007669"/>
    <property type="project" value="TreeGrafter"/>
</dbReference>
<dbReference type="PRINTS" id="PR00377">
    <property type="entry name" value="IMPHPHTASES"/>
</dbReference>
<dbReference type="SUPFAM" id="SSF56655">
    <property type="entry name" value="Carbohydrate phosphatase"/>
    <property type="match status" value="1"/>
</dbReference>
<reference evidence="5 6" key="1">
    <citation type="submission" date="2019-06" db="EMBL/GenBank/DDBJ databases">
        <title>Sequencing the genomes of 1000 actinobacteria strains.</title>
        <authorList>
            <person name="Klenk H.-P."/>
        </authorList>
    </citation>
    <scope>NUCLEOTIDE SEQUENCE [LARGE SCALE GENOMIC DNA]</scope>
    <source>
        <strain evidence="5 6">DSM 24083</strain>
    </source>
</reference>
<dbReference type="GO" id="GO:0046872">
    <property type="term" value="F:metal ion binding"/>
    <property type="evidence" value="ECO:0007669"/>
    <property type="project" value="UniProtKB-KW"/>
</dbReference>
<dbReference type="AlphaFoldDB" id="A0A543AF71"/>
<keyword evidence="1 4" id="KW-0479">Metal-binding</keyword>
<comment type="caution">
    <text evidence="5">The sequence shown here is derived from an EMBL/GenBank/DDBJ whole genome shotgun (WGS) entry which is preliminary data.</text>
</comment>
<evidence type="ECO:0000313" key="6">
    <source>
        <dbReference type="Proteomes" id="UP000319746"/>
    </source>
</evidence>
<dbReference type="Gene3D" id="3.40.190.80">
    <property type="match status" value="1"/>
</dbReference>
<feature type="binding site" evidence="4">
    <location>
        <position position="94"/>
    </location>
    <ligand>
        <name>Mg(2+)</name>
        <dbReference type="ChEBI" id="CHEBI:18420"/>
        <label>1</label>
        <note>catalytic</note>
    </ligand>
</feature>
<proteinExistence type="predicted"/>
<accession>A0A543AF71</accession>
<protein>
    <submittedName>
        <fullName evidence="5">Myo-inositol-1(Or 4)-monophosphatase</fullName>
    </submittedName>
</protein>
<gene>
    <name evidence="5" type="ORF">FB556_1693</name>
</gene>
<dbReference type="PANTHER" id="PTHR20854:SF4">
    <property type="entry name" value="INOSITOL-1-MONOPHOSPHATASE-RELATED"/>
    <property type="match status" value="1"/>
</dbReference>
<sequence length="355" mass="38240">MKAFLAVARAAAEAGAAQLAQRPDTLAPLGIDDIGAITKSSGSDWVTDFDRRAEEAIRFVLQSYRPHDEIYGEEYGATTVAEPSGYRWSIDPLDGTTNFIRGLPHYCSSVAVEYQGRWVAAAIVAPALGRSWWASAGEGAFTAQTGRLEVGLPTDPGEPVRLGGPVLGRSGRLLASGFSYHPTRRGFQYEQLQQLLTIGEFSDIRRAGSAALDLCMVADGTLDAYAEYGLQEYDWAAGALIAQEAGVPVRRPAWQVSDTTPDWTLAGSLGIAHHELDVDPHHPVGRTQLTGSVETADATEWIAEQTARFPRSGDGLAIADFHVDFIANAATVTVTATGPVDRVETLQQQLETVRW</sequence>
<comment type="cofactor">
    <cofactor evidence="4">
        <name>Mg(2+)</name>
        <dbReference type="ChEBI" id="CHEBI:18420"/>
    </cofactor>
</comment>
<dbReference type="Gene3D" id="3.30.540.10">
    <property type="entry name" value="Fructose-1,6-Bisphosphatase, subunit A, domain 1"/>
    <property type="match status" value="1"/>
</dbReference>
<dbReference type="PROSITE" id="PS00629">
    <property type="entry name" value="IMP_1"/>
    <property type="match status" value="1"/>
</dbReference>
<evidence type="ECO:0000256" key="2">
    <source>
        <dbReference type="ARBA" id="ARBA00022801"/>
    </source>
</evidence>
<keyword evidence="2" id="KW-0378">Hydrolase</keyword>
<dbReference type="GO" id="GO:0008934">
    <property type="term" value="F:inositol monophosphate 1-phosphatase activity"/>
    <property type="evidence" value="ECO:0007669"/>
    <property type="project" value="TreeGrafter"/>
</dbReference>
<feature type="binding site" evidence="4">
    <location>
        <position position="234"/>
    </location>
    <ligand>
        <name>Mg(2+)</name>
        <dbReference type="ChEBI" id="CHEBI:18420"/>
        <label>1</label>
        <note>catalytic</note>
    </ligand>
</feature>
<evidence type="ECO:0000313" key="5">
    <source>
        <dbReference type="EMBL" id="TQL71221.1"/>
    </source>
</evidence>
<keyword evidence="3 4" id="KW-0460">Magnesium</keyword>
<dbReference type="Pfam" id="PF00459">
    <property type="entry name" value="Inositol_P"/>
    <property type="match status" value="1"/>
</dbReference>
<feature type="binding site" evidence="4">
    <location>
        <position position="91"/>
    </location>
    <ligand>
        <name>Mg(2+)</name>
        <dbReference type="ChEBI" id="CHEBI:18420"/>
        <label>1</label>
        <note>catalytic</note>
    </ligand>
</feature>
<organism evidence="5 6">
    <name type="scientific">Enteractinococcus coprophilus</name>
    <dbReference type="NCBI Taxonomy" id="1027633"/>
    <lineage>
        <taxon>Bacteria</taxon>
        <taxon>Bacillati</taxon>
        <taxon>Actinomycetota</taxon>
        <taxon>Actinomycetes</taxon>
        <taxon>Micrococcales</taxon>
        <taxon>Micrococcaceae</taxon>
    </lineage>
</organism>
<evidence type="ECO:0000256" key="1">
    <source>
        <dbReference type="ARBA" id="ARBA00022723"/>
    </source>
</evidence>
<feature type="binding site" evidence="4">
    <location>
        <position position="73"/>
    </location>
    <ligand>
        <name>Mg(2+)</name>
        <dbReference type="ChEBI" id="CHEBI:18420"/>
        <label>1</label>
        <note>catalytic</note>
    </ligand>
</feature>
<dbReference type="PANTHER" id="PTHR20854">
    <property type="entry name" value="INOSITOL MONOPHOSPHATASE"/>
    <property type="match status" value="1"/>
</dbReference>
<dbReference type="GO" id="GO:0006020">
    <property type="term" value="P:inositol metabolic process"/>
    <property type="evidence" value="ECO:0007669"/>
    <property type="project" value="TreeGrafter"/>
</dbReference>
<dbReference type="Proteomes" id="UP000319746">
    <property type="component" value="Unassembled WGS sequence"/>
</dbReference>